<feature type="compositionally biased region" description="Basic and acidic residues" evidence="1">
    <location>
        <begin position="52"/>
        <end position="61"/>
    </location>
</feature>
<evidence type="ECO:0000313" key="3">
    <source>
        <dbReference type="Proteomes" id="UP000199181"/>
    </source>
</evidence>
<dbReference type="Proteomes" id="UP000199181">
    <property type="component" value="Unassembled WGS sequence"/>
</dbReference>
<gene>
    <name evidence="2" type="ORF">SAMN05443639_103471</name>
</gene>
<dbReference type="AlphaFoldDB" id="A0A1I0FM66"/>
<feature type="region of interest" description="Disordered" evidence="1">
    <location>
        <begin position="45"/>
        <end position="68"/>
    </location>
</feature>
<keyword evidence="3" id="KW-1185">Reference proteome</keyword>
<name>A0A1I0FM66_9BACT</name>
<dbReference type="EMBL" id="FOIJ01000003">
    <property type="protein sequence ID" value="SET59325.1"/>
    <property type="molecule type" value="Genomic_DNA"/>
</dbReference>
<evidence type="ECO:0000256" key="1">
    <source>
        <dbReference type="SAM" id="MobiDB-lite"/>
    </source>
</evidence>
<protein>
    <submittedName>
        <fullName evidence="2">Uncharacterized protein</fullName>
    </submittedName>
</protein>
<proteinExistence type="predicted"/>
<organism evidence="2 3">
    <name type="scientific">Stigmatella erecta</name>
    <dbReference type="NCBI Taxonomy" id="83460"/>
    <lineage>
        <taxon>Bacteria</taxon>
        <taxon>Pseudomonadati</taxon>
        <taxon>Myxococcota</taxon>
        <taxon>Myxococcia</taxon>
        <taxon>Myxococcales</taxon>
        <taxon>Cystobacterineae</taxon>
        <taxon>Archangiaceae</taxon>
        <taxon>Stigmatella</taxon>
    </lineage>
</organism>
<evidence type="ECO:0000313" key="2">
    <source>
        <dbReference type="EMBL" id="SET59325.1"/>
    </source>
</evidence>
<accession>A0A1I0FM66</accession>
<sequence length="68" mass="7108">MPAAHSNAGLVQAGAIQPLNVNGQPSASGKYVLLSIGMSHTTQEDVAAQHPEGLRYVEFPRGRGQAQP</sequence>
<reference evidence="3" key="1">
    <citation type="submission" date="2016-10" db="EMBL/GenBank/DDBJ databases">
        <authorList>
            <person name="Varghese N."/>
            <person name="Submissions S."/>
        </authorList>
    </citation>
    <scope>NUCLEOTIDE SEQUENCE [LARGE SCALE GENOMIC DNA]</scope>
    <source>
        <strain evidence="3">DSM 16858</strain>
    </source>
</reference>